<evidence type="ECO:0000259" key="3">
    <source>
        <dbReference type="PROSITE" id="PS50250"/>
    </source>
</evidence>
<name>A0AAP0KQ18_9MAGN</name>
<protein>
    <recommendedName>
        <fullName evidence="3">PCI domain-containing protein</fullName>
    </recommendedName>
</protein>
<keyword evidence="5" id="KW-1185">Reference proteome</keyword>
<dbReference type="EMBL" id="JBBNAG010000002">
    <property type="protein sequence ID" value="KAK9156541.1"/>
    <property type="molecule type" value="Genomic_DNA"/>
</dbReference>
<dbReference type="Gene3D" id="1.25.40.570">
    <property type="match status" value="1"/>
</dbReference>
<dbReference type="AlphaFoldDB" id="A0AAP0KQ18"/>
<organism evidence="4 5">
    <name type="scientific">Stephania cephalantha</name>
    <dbReference type="NCBI Taxonomy" id="152367"/>
    <lineage>
        <taxon>Eukaryota</taxon>
        <taxon>Viridiplantae</taxon>
        <taxon>Streptophyta</taxon>
        <taxon>Embryophyta</taxon>
        <taxon>Tracheophyta</taxon>
        <taxon>Spermatophyta</taxon>
        <taxon>Magnoliopsida</taxon>
        <taxon>Ranunculales</taxon>
        <taxon>Menispermaceae</taxon>
        <taxon>Menispermoideae</taxon>
        <taxon>Cissampelideae</taxon>
        <taxon>Stephania</taxon>
    </lineage>
</organism>
<evidence type="ECO:0000256" key="2">
    <source>
        <dbReference type="SAM" id="MobiDB-lite"/>
    </source>
</evidence>
<sequence length="387" mass="45070">MGSDADMEDYGFEYSDEEPEEQDVDIENQYYNSKGLVETDPEGALAGFAEVVRMEPEKAEWGFKALKQTVKLYYRLGKYKEMMEAYRVMLTYIKSAVTRNYSEKCINNIMDFVSGSANQNFDLLQEFYQTTLKALEEAKNETLKELHKSCRKEDGTDDHKKGTQLLEVYAIEIQMYTETKNNKKLKQLYQKALSIKSAIPHPRIMGIIHECGGKMHMAERTWADAATDFFEAFKNYDEAGNQRRIQCLKYLVLANMLMESEVNPFDGQEAKPYKNDPEILAMTNLIAAYQRNEILEFEKILKASSNRRTIMDDPFIRNYIEDLLKNIRTQVLLKLIKPYTRIRIPFISKELNVPENDVEQLLVSLILDNRIHGHIDQVNRLLERGDR</sequence>
<dbReference type="PROSITE" id="PS50250">
    <property type="entry name" value="PCI"/>
    <property type="match status" value="1"/>
</dbReference>
<evidence type="ECO:0000313" key="5">
    <source>
        <dbReference type="Proteomes" id="UP001419268"/>
    </source>
</evidence>
<feature type="coiled-coil region" evidence="1">
    <location>
        <begin position="125"/>
        <end position="152"/>
    </location>
</feature>
<evidence type="ECO:0000256" key="1">
    <source>
        <dbReference type="SAM" id="Coils"/>
    </source>
</evidence>
<dbReference type="InterPro" id="IPR000717">
    <property type="entry name" value="PCI_dom"/>
</dbReference>
<evidence type="ECO:0000313" key="4">
    <source>
        <dbReference type="EMBL" id="KAK9156541.1"/>
    </source>
</evidence>
<feature type="domain" description="PCI" evidence="3">
    <location>
        <begin position="225"/>
        <end position="387"/>
    </location>
</feature>
<keyword evidence="1" id="KW-0175">Coiled coil</keyword>
<feature type="region of interest" description="Disordered" evidence="2">
    <location>
        <begin position="1"/>
        <end position="22"/>
    </location>
</feature>
<dbReference type="Proteomes" id="UP001419268">
    <property type="component" value="Unassembled WGS sequence"/>
</dbReference>
<dbReference type="InterPro" id="IPR050871">
    <property type="entry name" value="26S_Proteasome/COP9_Components"/>
</dbReference>
<reference evidence="4 5" key="1">
    <citation type="submission" date="2024-01" db="EMBL/GenBank/DDBJ databases">
        <title>Genome assemblies of Stephania.</title>
        <authorList>
            <person name="Yang L."/>
        </authorList>
    </citation>
    <scope>NUCLEOTIDE SEQUENCE [LARGE SCALE GENOMIC DNA]</scope>
    <source>
        <strain evidence="4">JXDWG</strain>
        <tissue evidence="4">Leaf</tissue>
    </source>
</reference>
<gene>
    <name evidence="4" type="ORF">Scep_003115</name>
</gene>
<dbReference type="PANTHER" id="PTHR10678">
    <property type="entry name" value="26S PROTEASOME NON-ATPASE REGULATORY SUBUNIT 11/COP9 SIGNALOSOME COMPLEX SUBUNIT 2"/>
    <property type="match status" value="1"/>
</dbReference>
<dbReference type="SMART" id="SM00753">
    <property type="entry name" value="PAM"/>
    <property type="match status" value="1"/>
</dbReference>
<dbReference type="InterPro" id="IPR036390">
    <property type="entry name" value="WH_DNA-bd_sf"/>
</dbReference>
<dbReference type="Pfam" id="PF01399">
    <property type="entry name" value="PCI"/>
    <property type="match status" value="1"/>
</dbReference>
<proteinExistence type="predicted"/>
<dbReference type="SUPFAM" id="SSF46785">
    <property type="entry name" value="Winged helix' DNA-binding domain"/>
    <property type="match status" value="1"/>
</dbReference>
<comment type="caution">
    <text evidence="4">The sequence shown here is derived from an EMBL/GenBank/DDBJ whole genome shotgun (WGS) entry which is preliminary data.</text>
</comment>
<dbReference type="SMART" id="SM00088">
    <property type="entry name" value="PINT"/>
    <property type="match status" value="1"/>
</dbReference>
<accession>A0AAP0KQ18</accession>